<dbReference type="KEGG" id="rde:RD1_1319"/>
<dbReference type="PANTHER" id="PTHR38600:SF2">
    <property type="entry name" value="SLL0088 PROTEIN"/>
    <property type="match status" value="1"/>
</dbReference>
<dbReference type="Proteomes" id="UP000007029">
    <property type="component" value="Chromosome"/>
</dbReference>
<proteinExistence type="predicted"/>
<dbReference type="HOGENOM" id="CLU_1427027_0_0_5"/>
<gene>
    <name evidence="2" type="ordered locus">RD1_1319</name>
</gene>
<dbReference type="CDD" id="cd00090">
    <property type="entry name" value="HTH_ARSR"/>
    <property type="match status" value="1"/>
</dbReference>
<dbReference type="SUPFAM" id="SSF46785">
    <property type="entry name" value="Winged helix' DNA-binding domain"/>
    <property type="match status" value="1"/>
</dbReference>
<dbReference type="GO" id="GO:0003700">
    <property type="term" value="F:DNA-binding transcription factor activity"/>
    <property type="evidence" value="ECO:0007669"/>
    <property type="project" value="InterPro"/>
</dbReference>
<dbReference type="SMART" id="SM00418">
    <property type="entry name" value="HTH_ARSR"/>
    <property type="match status" value="1"/>
</dbReference>
<organism evidence="2 3">
    <name type="scientific">Roseobacter denitrificans (strain ATCC 33942 / OCh 114)</name>
    <name type="common">Erythrobacter sp. (strain OCh 114)</name>
    <name type="synonym">Roseobacter denitrificans</name>
    <dbReference type="NCBI Taxonomy" id="375451"/>
    <lineage>
        <taxon>Bacteria</taxon>
        <taxon>Pseudomonadati</taxon>
        <taxon>Pseudomonadota</taxon>
        <taxon>Alphaproteobacteria</taxon>
        <taxon>Rhodobacterales</taxon>
        <taxon>Roseobacteraceae</taxon>
        <taxon>Roseobacter</taxon>
    </lineage>
</organism>
<name>Q16AN0_ROSDO</name>
<dbReference type="eggNOG" id="COG0640">
    <property type="taxonomic scope" value="Bacteria"/>
</dbReference>
<dbReference type="InterPro" id="IPR036390">
    <property type="entry name" value="WH_DNA-bd_sf"/>
</dbReference>
<dbReference type="STRING" id="375451.RD1_1319"/>
<keyword evidence="3" id="KW-1185">Reference proteome</keyword>
<reference evidence="2 3" key="1">
    <citation type="journal article" date="2007" name="J. Bacteriol.">
        <title>The complete genome sequence of Roseobacter denitrificans reveals a mixotrophic rather than photosynthetic metabolism.</title>
        <authorList>
            <person name="Swingley W.D."/>
            <person name="Sadekar S."/>
            <person name="Mastrian S.D."/>
            <person name="Matthies H.J."/>
            <person name="Hao J."/>
            <person name="Ramos H."/>
            <person name="Acharya C.R."/>
            <person name="Conrad A.L."/>
            <person name="Taylor H.L."/>
            <person name="Dejesa L.C."/>
            <person name="Shah M.K."/>
            <person name="O'huallachain M.E."/>
            <person name="Lince M.T."/>
            <person name="Blankenship R.E."/>
            <person name="Beatty J.T."/>
            <person name="Touchman J.W."/>
        </authorList>
    </citation>
    <scope>NUCLEOTIDE SEQUENCE [LARGE SCALE GENOMIC DNA]</scope>
    <source>
        <strain evidence="3">ATCC 33942 / OCh 114</strain>
    </source>
</reference>
<sequence length="190" mass="21184">MPLQGVALCYGAAWRESTGFDRSGKLAQHIVFMSYYQAPPSTGHPVAGAKIPSWRQMGYSTIWLTFDMQRCRSGGMTRDLDQVFAALADPTRRAILAMLLEDDMAVTDVADPFEMSLAAISKHLRVLTQAGLISQEKRGRVKWCKLEPDALRDASVWMQGFGQFEPVNLDAFERFLATEVHAPEGRDESV</sequence>
<dbReference type="PRINTS" id="PR00778">
    <property type="entry name" value="HTHARSR"/>
</dbReference>
<evidence type="ECO:0000259" key="1">
    <source>
        <dbReference type="PROSITE" id="PS50987"/>
    </source>
</evidence>
<dbReference type="InterPro" id="IPR001845">
    <property type="entry name" value="HTH_ArsR_DNA-bd_dom"/>
</dbReference>
<dbReference type="NCBIfam" id="NF033788">
    <property type="entry name" value="HTH_metalloreg"/>
    <property type="match status" value="1"/>
</dbReference>
<dbReference type="PANTHER" id="PTHR38600">
    <property type="entry name" value="TRANSCRIPTIONAL REGULATORY PROTEIN"/>
    <property type="match status" value="1"/>
</dbReference>
<dbReference type="Pfam" id="PF12840">
    <property type="entry name" value="HTH_20"/>
    <property type="match status" value="1"/>
</dbReference>
<dbReference type="InterPro" id="IPR036388">
    <property type="entry name" value="WH-like_DNA-bd_sf"/>
</dbReference>
<dbReference type="Gene3D" id="1.10.10.10">
    <property type="entry name" value="Winged helix-like DNA-binding domain superfamily/Winged helix DNA-binding domain"/>
    <property type="match status" value="1"/>
</dbReference>
<dbReference type="InterPro" id="IPR011991">
    <property type="entry name" value="ArsR-like_HTH"/>
</dbReference>
<feature type="domain" description="HTH arsR-type" evidence="1">
    <location>
        <begin position="72"/>
        <end position="168"/>
    </location>
</feature>
<accession>Q16AN0</accession>
<dbReference type="PROSITE" id="PS50987">
    <property type="entry name" value="HTH_ARSR_2"/>
    <property type="match status" value="1"/>
</dbReference>
<evidence type="ECO:0000313" key="3">
    <source>
        <dbReference type="Proteomes" id="UP000007029"/>
    </source>
</evidence>
<protein>
    <submittedName>
        <fullName evidence="2">Transcriptional regulator, ArsR family, putative</fullName>
    </submittedName>
</protein>
<evidence type="ECO:0000313" key="2">
    <source>
        <dbReference type="EMBL" id="ABG30963.1"/>
    </source>
</evidence>
<dbReference type="EMBL" id="CP000362">
    <property type="protein sequence ID" value="ABG30963.1"/>
    <property type="molecule type" value="Genomic_DNA"/>
</dbReference>
<dbReference type="AlphaFoldDB" id="Q16AN0"/>